<dbReference type="HOGENOM" id="CLU_3006431_0_0_4"/>
<dbReference type="AlphaFoldDB" id="A0A076PZE1"/>
<sequence>MSPDFFLYALFALAALVVLGFALAPIMAATGLWAHTSAEDHRAQAREIERLLAETD</sequence>
<protein>
    <submittedName>
        <fullName evidence="1">Uncharacterized protein</fullName>
    </submittedName>
</protein>
<gene>
    <name evidence="1" type="ORF">O987_23915</name>
</gene>
<name>A0A076PZE1_COMTE</name>
<evidence type="ECO:0000313" key="1">
    <source>
        <dbReference type="EMBL" id="AIJ48862.1"/>
    </source>
</evidence>
<accession>A0A076PZE1</accession>
<proteinExistence type="predicted"/>
<organism evidence="1 2">
    <name type="scientific">Comamonas testosteroni TK102</name>
    <dbReference type="NCBI Taxonomy" id="1392005"/>
    <lineage>
        <taxon>Bacteria</taxon>
        <taxon>Pseudomonadati</taxon>
        <taxon>Pseudomonadota</taxon>
        <taxon>Betaproteobacteria</taxon>
        <taxon>Burkholderiales</taxon>
        <taxon>Comamonadaceae</taxon>
        <taxon>Comamonas</taxon>
    </lineage>
</organism>
<reference evidence="1 2" key="1">
    <citation type="journal article" date="2014" name="Genome Announc.">
        <title>Complete Genome Sequence of Polychlorinated Biphenyl Degrader Comamonas testosteroni TK102 (NBRC 109938).</title>
        <authorList>
            <person name="Fukuda K."/>
            <person name="Hosoyama A."/>
            <person name="Tsuchikane K."/>
            <person name="Ohji S."/>
            <person name="Yamazoe A."/>
            <person name="Fujita N."/>
            <person name="Shintani M."/>
            <person name="Kimbara K."/>
        </authorList>
    </citation>
    <scope>NUCLEOTIDE SEQUENCE [LARGE SCALE GENOMIC DNA]</scope>
    <source>
        <strain evidence="1">TK102</strain>
    </source>
</reference>
<dbReference type="Proteomes" id="UP000028782">
    <property type="component" value="Chromosome"/>
</dbReference>
<dbReference type="KEGG" id="ctes:O987_23915"/>
<evidence type="ECO:0000313" key="2">
    <source>
        <dbReference type="Proteomes" id="UP000028782"/>
    </source>
</evidence>
<dbReference type="EMBL" id="CP006704">
    <property type="protein sequence ID" value="AIJ48862.1"/>
    <property type="molecule type" value="Genomic_DNA"/>
</dbReference>
<dbReference type="RefSeq" id="WP_200879577.1">
    <property type="nucleotide sequence ID" value="NZ_CP006704.1"/>
</dbReference>